<evidence type="ECO:0000256" key="6">
    <source>
        <dbReference type="SAM" id="MobiDB-lite"/>
    </source>
</evidence>
<keyword evidence="10" id="KW-1185">Reference proteome</keyword>
<dbReference type="EMBL" id="JACDQQ010001392">
    <property type="protein sequence ID" value="MBA0086192.1"/>
    <property type="molecule type" value="Genomic_DNA"/>
</dbReference>
<dbReference type="InterPro" id="IPR006118">
    <property type="entry name" value="Recombinase_CS"/>
</dbReference>
<dbReference type="InterPro" id="IPR038109">
    <property type="entry name" value="DNA_bind_recomb_sf"/>
</dbReference>
<dbReference type="PROSITE" id="PS51736">
    <property type="entry name" value="RECOMBINASES_3"/>
    <property type="match status" value="1"/>
</dbReference>
<dbReference type="GO" id="GO:0000150">
    <property type="term" value="F:DNA strand exchange activity"/>
    <property type="evidence" value="ECO:0007669"/>
    <property type="project" value="InterPro"/>
</dbReference>
<dbReference type="GO" id="GO:0003677">
    <property type="term" value="F:DNA binding"/>
    <property type="evidence" value="ECO:0007669"/>
    <property type="project" value="UniProtKB-KW"/>
</dbReference>
<proteinExistence type="predicted"/>
<evidence type="ECO:0000256" key="2">
    <source>
        <dbReference type="ARBA" id="ARBA00023125"/>
    </source>
</evidence>
<evidence type="ECO:0000313" key="9">
    <source>
        <dbReference type="EMBL" id="MBA0086192.1"/>
    </source>
</evidence>
<gene>
    <name evidence="9" type="ORF">HRJ53_14490</name>
</gene>
<evidence type="ECO:0000256" key="4">
    <source>
        <dbReference type="PIRSR" id="PIRSR606118-50"/>
    </source>
</evidence>
<dbReference type="PANTHER" id="PTHR30461:SF23">
    <property type="entry name" value="DNA RECOMBINASE-RELATED"/>
    <property type="match status" value="1"/>
</dbReference>
<evidence type="ECO:0000259" key="8">
    <source>
        <dbReference type="PROSITE" id="PS51737"/>
    </source>
</evidence>
<dbReference type="InterPro" id="IPR050639">
    <property type="entry name" value="SSR_resolvase"/>
</dbReference>
<dbReference type="SMART" id="SM00857">
    <property type="entry name" value="Resolvase"/>
    <property type="match status" value="1"/>
</dbReference>
<dbReference type="Proteomes" id="UP000567293">
    <property type="component" value="Unassembled WGS sequence"/>
</dbReference>
<dbReference type="InterPro" id="IPR006119">
    <property type="entry name" value="Resolv_N"/>
</dbReference>
<evidence type="ECO:0000256" key="3">
    <source>
        <dbReference type="ARBA" id="ARBA00023172"/>
    </source>
</evidence>
<dbReference type="Pfam" id="PF00239">
    <property type="entry name" value="Resolvase"/>
    <property type="match status" value="1"/>
</dbReference>
<sequence length="295" mass="33678">MRMAAIYARVSSEQQREENTIASQTTALIEFANQHELEVPKEWVFEDEGYSGATLERPGLERVRDLAAEGQIQVVLAYSPDRLSRKYAYQILLIEELARHGVETLFVKSAQGNSPEDQLLVQFQGMIAEYERAQILERSRRGKRHRAHAGEVSVMSGAPYGYRYIRKTEEALAAYIIDEAEARVVRRVYEMYTVEGLSIGEIARRLNREGIAPRKASRWERSVVWGILRNPAYRGVACFGKTHLSARAQMRPPRRRGTTTPSHTAGHQRPREEWIEIPVPALVTEESFARAQELL</sequence>
<dbReference type="AlphaFoldDB" id="A0A7V8SXZ7"/>
<feature type="region of interest" description="Disordered" evidence="6">
    <location>
        <begin position="247"/>
        <end position="270"/>
    </location>
</feature>
<dbReference type="PROSITE" id="PS51737">
    <property type="entry name" value="RECOMBINASE_DNA_BIND"/>
    <property type="match status" value="1"/>
</dbReference>
<dbReference type="InterPro" id="IPR011109">
    <property type="entry name" value="DNA_bind_recombinase_dom"/>
</dbReference>
<keyword evidence="3" id="KW-0233">DNA recombination</keyword>
<dbReference type="GO" id="GO:0015074">
    <property type="term" value="P:DNA integration"/>
    <property type="evidence" value="ECO:0007669"/>
    <property type="project" value="UniProtKB-KW"/>
</dbReference>
<evidence type="ECO:0000256" key="1">
    <source>
        <dbReference type="ARBA" id="ARBA00022908"/>
    </source>
</evidence>
<feature type="active site" description="O-(5'-phospho-DNA)-serine intermediate" evidence="4 5">
    <location>
        <position position="11"/>
    </location>
</feature>
<reference evidence="9" key="1">
    <citation type="submission" date="2020-06" db="EMBL/GenBank/DDBJ databases">
        <title>Legume-microbial interactions unlock mineral nutrients during tropical forest succession.</title>
        <authorList>
            <person name="Epihov D.Z."/>
        </authorList>
    </citation>
    <scope>NUCLEOTIDE SEQUENCE [LARGE SCALE GENOMIC DNA]</scope>
    <source>
        <strain evidence="9">Pan2503</strain>
    </source>
</reference>
<evidence type="ECO:0000313" key="10">
    <source>
        <dbReference type="Proteomes" id="UP000567293"/>
    </source>
</evidence>
<feature type="domain" description="Recombinase" evidence="8">
    <location>
        <begin position="159"/>
        <end position="295"/>
    </location>
</feature>
<keyword evidence="2" id="KW-0238">DNA-binding</keyword>
<dbReference type="Pfam" id="PF07508">
    <property type="entry name" value="Recombinase"/>
    <property type="match status" value="1"/>
</dbReference>
<keyword evidence="1" id="KW-0229">DNA integration</keyword>
<dbReference type="CDD" id="cd00338">
    <property type="entry name" value="Ser_Recombinase"/>
    <property type="match status" value="1"/>
</dbReference>
<evidence type="ECO:0000259" key="7">
    <source>
        <dbReference type="PROSITE" id="PS51736"/>
    </source>
</evidence>
<organism evidence="9 10">
    <name type="scientific">Candidatus Acidiferrum panamense</name>
    <dbReference type="NCBI Taxonomy" id="2741543"/>
    <lineage>
        <taxon>Bacteria</taxon>
        <taxon>Pseudomonadati</taxon>
        <taxon>Acidobacteriota</taxon>
        <taxon>Terriglobia</taxon>
        <taxon>Candidatus Acidiferrales</taxon>
        <taxon>Candidatus Acidiferrum</taxon>
    </lineage>
</organism>
<dbReference type="Gene3D" id="3.90.1750.20">
    <property type="entry name" value="Putative Large Serine Recombinase, Chain B, Domain 2"/>
    <property type="match status" value="1"/>
</dbReference>
<protein>
    <submittedName>
        <fullName evidence="9">Recombinase family protein</fullName>
    </submittedName>
</protein>
<comment type="caution">
    <text evidence="9">The sequence shown here is derived from an EMBL/GenBank/DDBJ whole genome shotgun (WGS) entry which is preliminary data.</text>
</comment>
<name>A0A7V8SXZ7_9BACT</name>
<dbReference type="SUPFAM" id="SSF53041">
    <property type="entry name" value="Resolvase-like"/>
    <property type="match status" value="1"/>
</dbReference>
<dbReference type="PANTHER" id="PTHR30461">
    <property type="entry name" value="DNA-INVERTASE FROM LAMBDOID PROPHAGE"/>
    <property type="match status" value="1"/>
</dbReference>
<evidence type="ECO:0000256" key="5">
    <source>
        <dbReference type="PROSITE-ProRule" id="PRU10137"/>
    </source>
</evidence>
<dbReference type="PROSITE" id="PS00397">
    <property type="entry name" value="RECOMBINASES_1"/>
    <property type="match status" value="1"/>
</dbReference>
<feature type="domain" description="Resolvase/invertase-type recombinase catalytic" evidence="7">
    <location>
        <begin position="3"/>
        <end position="150"/>
    </location>
</feature>
<dbReference type="Gene3D" id="3.40.50.1390">
    <property type="entry name" value="Resolvase, N-terminal catalytic domain"/>
    <property type="match status" value="1"/>
</dbReference>
<dbReference type="InterPro" id="IPR036162">
    <property type="entry name" value="Resolvase-like_N_sf"/>
</dbReference>
<accession>A0A7V8SXZ7</accession>